<sequence>MTFDEFQSTLTVGGIGKDFGSMNMDELLKSIWSAEENQNIGSAAAIAAGGGGGGGQEGNGYLQRQGSLTLPRTLSQKTVDDMWQDISNEHGEAKGGGGGGCFSMPQRQQTLGEVSLEEFLVRAGVVKEEAQMATKPNNVGLFGIYHGPRIIRAWDSDTSPQM</sequence>
<proteinExistence type="predicted"/>
<dbReference type="EMBL" id="WHWC01000001">
    <property type="protein sequence ID" value="KAG8390017.1"/>
    <property type="molecule type" value="Genomic_DNA"/>
</dbReference>
<evidence type="ECO:0000256" key="3">
    <source>
        <dbReference type="ARBA" id="ARBA00023242"/>
    </source>
</evidence>
<keyword evidence="3" id="KW-0539">Nucleus</keyword>
<dbReference type="GO" id="GO:0045893">
    <property type="term" value="P:positive regulation of DNA-templated transcription"/>
    <property type="evidence" value="ECO:0007669"/>
    <property type="project" value="InterPro"/>
</dbReference>
<dbReference type="GO" id="GO:0005634">
    <property type="term" value="C:nucleus"/>
    <property type="evidence" value="ECO:0007669"/>
    <property type="project" value="UniProtKB-SubCell"/>
</dbReference>
<name>A0AAV6YCW6_9LAMI</name>
<dbReference type="GO" id="GO:0003677">
    <property type="term" value="F:DNA binding"/>
    <property type="evidence" value="ECO:0007669"/>
    <property type="project" value="UniProtKB-KW"/>
</dbReference>
<dbReference type="InterPro" id="IPR043452">
    <property type="entry name" value="BZIP46-like"/>
</dbReference>
<reference evidence="4" key="1">
    <citation type="submission" date="2019-10" db="EMBL/GenBank/DDBJ databases">
        <authorList>
            <person name="Zhang R."/>
            <person name="Pan Y."/>
            <person name="Wang J."/>
            <person name="Ma R."/>
            <person name="Yu S."/>
        </authorList>
    </citation>
    <scope>NUCLEOTIDE SEQUENCE</scope>
    <source>
        <strain evidence="4">LA-IB0</strain>
        <tissue evidence="4">Leaf</tissue>
    </source>
</reference>
<keyword evidence="2" id="KW-0238">DNA-binding</keyword>
<keyword evidence="5" id="KW-1185">Reference proteome</keyword>
<comment type="subcellular location">
    <subcellularLocation>
        <location evidence="1">Nucleus</location>
    </subcellularLocation>
</comment>
<evidence type="ECO:0000313" key="5">
    <source>
        <dbReference type="Proteomes" id="UP000826271"/>
    </source>
</evidence>
<dbReference type="AlphaFoldDB" id="A0AAV6YCW6"/>
<dbReference type="Proteomes" id="UP000826271">
    <property type="component" value="Unassembled WGS sequence"/>
</dbReference>
<protein>
    <submittedName>
        <fullName evidence="4">Uncharacterized protein</fullName>
    </submittedName>
</protein>
<evidence type="ECO:0000313" key="4">
    <source>
        <dbReference type="EMBL" id="KAG8390017.1"/>
    </source>
</evidence>
<dbReference type="PANTHER" id="PTHR22952">
    <property type="entry name" value="CAMP-RESPONSE ELEMENT BINDING PROTEIN-RELATED"/>
    <property type="match status" value="1"/>
</dbReference>
<dbReference type="PANTHER" id="PTHR22952:SF446">
    <property type="entry name" value="ABSCISIC ACID-INSENSITIVE 5-LIKE PROTEIN 5-RELATED"/>
    <property type="match status" value="1"/>
</dbReference>
<evidence type="ECO:0000256" key="2">
    <source>
        <dbReference type="ARBA" id="ARBA00023125"/>
    </source>
</evidence>
<organism evidence="4 5">
    <name type="scientific">Buddleja alternifolia</name>
    <dbReference type="NCBI Taxonomy" id="168488"/>
    <lineage>
        <taxon>Eukaryota</taxon>
        <taxon>Viridiplantae</taxon>
        <taxon>Streptophyta</taxon>
        <taxon>Embryophyta</taxon>
        <taxon>Tracheophyta</taxon>
        <taxon>Spermatophyta</taxon>
        <taxon>Magnoliopsida</taxon>
        <taxon>eudicotyledons</taxon>
        <taxon>Gunneridae</taxon>
        <taxon>Pentapetalae</taxon>
        <taxon>asterids</taxon>
        <taxon>lamiids</taxon>
        <taxon>Lamiales</taxon>
        <taxon>Scrophulariaceae</taxon>
        <taxon>Buddlejeae</taxon>
        <taxon>Buddleja</taxon>
    </lineage>
</organism>
<comment type="caution">
    <text evidence="4">The sequence shown here is derived from an EMBL/GenBank/DDBJ whole genome shotgun (WGS) entry which is preliminary data.</text>
</comment>
<gene>
    <name evidence="4" type="ORF">BUALT_Bualt01G0039500</name>
</gene>
<evidence type="ECO:0000256" key="1">
    <source>
        <dbReference type="ARBA" id="ARBA00004123"/>
    </source>
</evidence>
<accession>A0AAV6YCW6</accession>
<dbReference type="GO" id="GO:0003700">
    <property type="term" value="F:DNA-binding transcription factor activity"/>
    <property type="evidence" value="ECO:0007669"/>
    <property type="project" value="InterPro"/>
</dbReference>